<proteinExistence type="predicted"/>
<name>A0A0B6YIL6_9EUPU</name>
<dbReference type="AlphaFoldDB" id="A0A0B6YIL6"/>
<evidence type="ECO:0000313" key="1">
    <source>
        <dbReference type="EMBL" id="CEK56068.1"/>
    </source>
</evidence>
<sequence>MCMCLCQEPSNLSYRHPYITFEVFQSVPSHRLALHKGGIWEQPSETSLLEKSVDGGNFCSLKYLIVRYMVIS</sequence>
<dbReference type="EMBL" id="HACG01009203">
    <property type="protein sequence ID" value="CEK56068.1"/>
    <property type="molecule type" value="Transcribed_RNA"/>
</dbReference>
<protein>
    <submittedName>
        <fullName evidence="1">Uncharacterized protein</fullName>
    </submittedName>
</protein>
<gene>
    <name evidence="1" type="primary">ORF26702</name>
</gene>
<reference evidence="1" key="1">
    <citation type="submission" date="2014-12" db="EMBL/GenBank/DDBJ databases">
        <title>Insight into the proteome of Arion vulgaris.</title>
        <authorList>
            <person name="Aradska J."/>
            <person name="Bulat T."/>
            <person name="Smidak R."/>
            <person name="Sarate P."/>
            <person name="Gangsoo J."/>
            <person name="Sialana F."/>
            <person name="Bilban M."/>
            <person name="Lubec G."/>
        </authorList>
    </citation>
    <scope>NUCLEOTIDE SEQUENCE</scope>
    <source>
        <tissue evidence="1">Skin</tissue>
    </source>
</reference>
<accession>A0A0B6YIL6</accession>
<organism evidence="1">
    <name type="scientific">Arion vulgaris</name>
    <dbReference type="NCBI Taxonomy" id="1028688"/>
    <lineage>
        <taxon>Eukaryota</taxon>
        <taxon>Metazoa</taxon>
        <taxon>Spiralia</taxon>
        <taxon>Lophotrochozoa</taxon>
        <taxon>Mollusca</taxon>
        <taxon>Gastropoda</taxon>
        <taxon>Heterobranchia</taxon>
        <taxon>Euthyneura</taxon>
        <taxon>Panpulmonata</taxon>
        <taxon>Eupulmonata</taxon>
        <taxon>Stylommatophora</taxon>
        <taxon>Helicina</taxon>
        <taxon>Arionoidea</taxon>
        <taxon>Arionidae</taxon>
        <taxon>Arion</taxon>
    </lineage>
</organism>